<evidence type="ECO:0000256" key="1">
    <source>
        <dbReference type="ARBA" id="ARBA00022503"/>
    </source>
</evidence>
<feature type="binding site" evidence="3">
    <location>
        <position position="252"/>
    </location>
    <ligand>
        <name>substrate</name>
    </ligand>
</feature>
<dbReference type="Pfam" id="PF04996">
    <property type="entry name" value="AstB"/>
    <property type="match status" value="1"/>
</dbReference>
<dbReference type="RefSeq" id="WP_220105047.1">
    <property type="nucleotide sequence ID" value="NZ_JAHZSS010000022.1"/>
</dbReference>
<feature type="binding site" evidence="3">
    <location>
        <position position="214"/>
    </location>
    <ligand>
        <name>substrate</name>
    </ligand>
</feature>
<evidence type="ECO:0000256" key="4">
    <source>
        <dbReference type="NCBIfam" id="TIGR03241"/>
    </source>
</evidence>
<gene>
    <name evidence="3 5" type="primary">astB</name>
    <name evidence="5" type="ORF">K0504_15410</name>
</gene>
<comment type="similarity">
    <text evidence="3">Belongs to the succinylarginine dihydrolase family.</text>
</comment>
<dbReference type="NCBIfam" id="TIGR03241">
    <property type="entry name" value="arg_catab_astB"/>
    <property type="match status" value="1"/>
</dbReference>
<feature type="active site" evidence="3">
    <location>
        <position position="174"/>
    </location>
</feature>
<evidence type="ECO:0000256" key="2">
    <source>
        <dbReference type="ARBA" id="ARBA00022801"/>
    </source>
</evidence>
<feature type="binding site" evidence="3">
    <location>
        <begin position="137"/>
        <end position="138"/>
    </location>
    <ligand>
        <name>substrate</name>
    </ligand>
</feature>
<dbReference type="HAMAP" id="MF_01172">
    <property type="entry name" value="AstB"/>
    <property type="match status" value="1"/>
</dbReference>
<protein>
    <recommendedName>
        <fullName evidence="3 4">N-succinylarginine dihydrolase</fullName>
        <ecNumber evidence="3 4">3.5.3.23</ecNumber>
    </recommendedName>
</protein>
<feature type="active site" description="Nucleophile" evidence="3">
    <location>
        <position position="369"/>
    </location>
</feature>
<feature type="binding site" evidence="3">
    <location>
        <begin position="19"/>
        <end position="28"/>
    </location>
    <ligand>
        <name>substrate</name>
    </ligand>
</feature>
<comment type="function">
    <text evidence="3">Catalyzes the hydrolysis of N(2)-succinylarginine into N(2)-succinylornithine, ammonia and CO(2).</text>
</comment>
<dbReference type="PANTHER" id="PTHR30420:SF2">
    <property type="entry name" value="N-SUCCINYLARGININE DIHYDROLASE"/>
    <property type="match status" value="1"/>
</dbReference>
<keyword evidence="6" id="KW-1185">Reference proteome</keyword>
<comment type="subunit">
    <text evidence="3">Homodimer.</text>
</comment>
<name>A0ABS7EJM9_9GAMM</name>
<keyword evidence="1 3" id="KW-0056">Arginine metabolism</keyword>
<dbReference type="Gene3D" id="3.75.10.20">
    <property type="entry name" value="Succinylarginine dihydrolase"/>
    <property type="match status" value="1"/>
</dbReference>
<dbReference type="NCBIfam" id="NF009789">
    <property type="entry name" value="PRK13281.1"/>
    <property type="match status" value="1"/>
</dbReference>
<dbReference type="Proteomes" id="UP001166251">
    <property type="component" value="Unassembled WGS sequence"/>
</dbReference>
<proteinExistence type="inferred from homology"/>
<dbReference type="PANTHER" id="PTHR30420">
    <property type="entry name" value="N-SUCCINYLARGININE DIHYDROLASE"/>
    <property type="match status" value="1"/>
</dbReference>
<accession>A0ABS7EJM9</accession>
<dbReference type="GO" id="GO:0009015">
    <property type="term" value="F:N-succinylarginine dihydrolase activity"/>
    <property type="evidence" value="ECO:0007669"/>
    <property type="project" value="UniProtKB-EC"/>
</dbReference>
<evidence type="ECO:0000256" key="3">
    <source>
        <dbReference type="HAMAP-Rule" id="MF_01172"/>
    </source>
</evidence>
<feature type="binding site" evidence="3">
    <location>
        <position position="363"/>
    </location>
    <ligand>
        <name>substrate</name>
    </ligand>
</feature>
<feature type="binding site" evidence="3">
    <location>
        <position position="110"/>
    </location>
    <ligand>
        <name>substrate</name>
    </ligand>
</feature>
<dbReference type="SUPFAM" id="SSF55909">
    <property type="entry name" value="Pentein"/>
    <property type="match status" value="1"/>
</dbReference>
<comment type="caution">
    <text evidence="5">The sequence shown here is derived from an EMBL/GenBank/DDBJ whole genome shotgun (WGS) entry which is preliminary data.</text>
</comment>
<dbReference type="InterPro" id="IPR007079">
    <property type="entry name" value="SuccinylArg_d-Hdrlase_AstB"/>
</dbReference>
<dbReference type="EC" id="3.5.3.23" evidence="3 4"/>
<feature type="active site" evidence="3">
    <location>
        <position position="250"/>
    </location>
</feature>
<comment type="catalytic activity">
    <reaction evidence="3">
        <text>N(2)-succinyl-L-arginine + 2 H2O + 2 H(+) = N(2)-succinyl-L-ornithine + 2 NH4(+) + CO2</text>
        <dbReference type="Rhea" id="RHEA:19533"/>
        <dbReference type="ChEBI" id="CHEBI:15377"/>
        <dbReference type="ChEBI" id="CHEBI:15378"/>
        <dbReference type="ChEBI" id="CHEBI:16526"/>
        <dbReference type="ChEBI" id="CHEBI:28938"/>
        <dbReference type="ChEBI" id="CHEBI:58241"/>
        <dbReference type="ChEBI" id="CHEBI:58514"/>
        <dbReference type="EC" id="3.5.3.23"/>
    </reaction>
</comment>
<dbReference type="EMBL" id="JAHZSS010000022">
    <property type="protein sequence ID" value="MBW8192425.1"/>
    <property type="molecule type" value="Genomic_DNA"/>
</dbReference>
<evidence type="ECO:0000313" key="6">
    <source>
        <dbReference type="Proteomes" id="UP001166251"/>
    </source>
</evidence>
<dbReference type="InterPro" id="IPR037031">
    <property type="entry name" value="AstB_sf"/>
</dbReference>
<reference evidence="5" key="1">
    <citation type="submission" date="2021-07" db="EMBL/GenBank/DDBJ databases">
        <title>Neiella marina sp. nov., isolated from the intestinal content of sea cucumber Apostichopus japonicus.</title>
        <authorList>
            <person name="Bai X."/>
        </authorList>
    </citation>
    <scope>NUCLEOTIDE SEQUENCE</scope>
    <source>
        <strain evidence="5">126</strain>
    </source>
</reference>
<comment type="pathway">
    <text evidence="3">Amino-acid degradation; L-arginine degradation via AST pathway; L-glutamate and succinate from L-arginine: step 2/5.</text>
</comment>
<keyword evidence="2 3" id="KW-0378">Hydrolase</keyword>
<organism evidence="5 6">
    <name type="scientific">Neiella holothuriorum</name>
    <dbReference type="NCBI Taxonomy" id="2870530"/>
    <lineage>
        <taxon>Bacteria</taxon>
        <taxon>Pseudomonadati</taxon>
        <taxon>Pseudomonadota</taxon>
        <taxon>Gammaproteobacteria</taxon>
        <taxon>Alteromonadales</taxon>
        <taxon>Echinimonadaceae</taxon>
        <taxon>Neiella</taxon>
    </lineage>
</organism>
<evidence type="ECO:0000313" key="5">
    <source>
        <dbReference type="EMBL" id="MBW8192425.1"/>
    </source>
</evidence>
<sequence length="446" mass="48743">MNHQEFNFDGLVGPNHNYAGLSFGNVASTGNANSPSNPQQAALQGLQKMRKLMALGIPQGVLAPQQRPHVQALRSLGFSGSDDNVLTTAQQQAPAIFNACVSASSMWTANAATVSPSADTADAKVHFSPANLINKFHRSLEHPFTESLLRRVFPSEQHFSHHHALPMSDHFGDEGAANHTRFCNRYGEAGVEFFVYGKAAFDSRQPQPQKYPARQTLEASQAIARRHGLAPSQTVFAQQNPAAIDAGVFHNDVISVGNGNALFYHELAFADEAKTLADLQQAFDPFGTLDFIKVATAQVPLQDAISSYLFNTQLISVGDHMALVAPTECEQTDSVHRYLSDLVTHSSSIQQVEYIDVKQSMRNGGGPACLRLRVVLSEQEQAAVNQACIMDEAKITALEGWVKEHYRDRVDVADLADTAFIQECHTALDELSRLLQLGSIYPFQQS</sequence>